<reference evidence="2 3" key="1">
    <citation type="submission" date="2019-03" db="EMBL/GenBank/DDBJ databases">
        <title>Metabolic reconstructions from genomes of highly enriched 'Candidatus Accumulibacter' and 'Candidatus Competibacter' bioreactor populations.</title>
        <authorList>
            <person name="Annavajhala M.K."/>
            <person name="Welles L."/>
            <person name="Abbas B."/>
            <person name="Sorokin D."/>
            <person name="Park H."/>
            <person name="Van Loosdrecht M."/>
            <person name="Chandran K."/>
        </authorList>
    </citation>
    <scope>NUCLEOTIDE SEQUENCE [LARGE SCALE GENOMIC DNA]</scope>
    <source>
        <strain evidence="2 3">SBR_S</strain>
    </source>
</reference>
<accession>A0ABX1U0G0</accession>
<sequence>MKETILLCVAWSISASVRFLLLGEASPLTPETGSVSQVSGMPNIQPEHNPQPMNDGCGEATKRKNQGAAYRKMVRMSRWSLPENYARLPRCWFLAVTASRLERLAASSSLRAKRSNPGSTLREGNGHMSKNRSIRRSVGASISPHTANKFSHLAHVLRGLLLSGYRVAVYTQSPQFALIARSDKFGGCGFP</sequence>
<organism evidence="2 3">
    <name type="scientific">Candidatus Accumulibacter phosphatis</name>
    <dbReference type="NCBI Taxonomy" id="327160"/>
    <lineage>
        <taxon>Bacteria</taxon>
        <taxon>Pseudomonadati</taxon>
        <taxon>Pseudomonadota</taxon>
        <taxon>Betaproteobacteria</taxon>
        <taxon>Candidatus Accumulibacter</taxon>
    </lineage>
</organism>
<protein>
    <recommendedName>
        <fullName evidence="4">Secreted protein</fullName>
    </recommendedName>
</protein>
<comment type="caution">
    <text evidence="2">The sequence shown here is derived from an EMBL/GenBank/DDBJ whole genome shotgun (WGS) entry which is preliminary data.</text>
</comment>
<dbReference type="EMBL" id="SPMY01000043">
    <property type="protein sequence ID" value="NMQ28958.1"/>
    <property type="molecule type" value="Genomic_DNA"/>
</dbReference>
<evidence type="ECO:0000256" key="1">
    <source>
        <dbReference type="SAM" id="MobiDB-lite"/>
    </source>
</evidence>
<evidence type="ECO:0008006" key="4">
    <source>
        <dbReference type="Google" id="ProtNLM"/>
    </source>
</evidence>
<name>A0ABX1U0G0_9PROT</name>
<feature type="region of interest" description="Disordered" evidence="1">
    <location>
        <begin position="109"/>
        <end position="134"/>
    </location>
</feature>
<gene>
    <name evidence="2" type="ORF">E4Q23_15010</name>
</gene>
<evidence type="ECO:0000313" key="3">
    <source>
        <dbReference type="Proteomes" id="UP000749010"/>
    </source>
</evidence>
<proteinExistence type="predicted"/>
<dbReference type="Proteomes" id="UP000749010">
    <property type="component" value="Unassembled WGS sequence"/>
</dbReference>
<evidence type="ECO:0000313" key="2">
    <source>
        <dbReference type="EMBL" id="NMQ28958.1"/>
    </source>
</evidence>
<keyword evidence="3" id="KW-1185">Reference proteome</keyword>